<proteinExistence type="predicted"/>
<keyword evidence="1" id="KW-0472">Membrane</keyword>
<feature type="transmembrane region" description="Helical" evidence="1">
    <location>
        <begin position="16"/>
        <end position="37"/>
    </location>
</feature>
<dbReference type="EMBL" id="LAZR01057882">
    <property type="protein sequence ID" value="KKK71111.1"/>
    <property type="molecule type" value="Genomic_DNA"/>
</dbReference>
<keyword evidence="1" id="KW-0812">Transmembrane</keyword>
<name>A0A0F9AFU5_9ZZZZ</name>
<dbReference type="AlphaFoldDB" id="A0A0F9AFU5"/>
<feature type="non-terminal residue" evidence="2">
    <location>
        <position position="45"/>
    </location>
</feature>
<evidence type="ECO:0000313" key="2">
    <source>
        <dbReference type="EMBL" id="KKK71111.1"/>
    </source>
</evidence>
<keyword evidence="1" id="KW-1133">Transmembrane helix</keyword>
<accession>A0A0F9AFU5</accession>
<evidence type="ECO:0000256" key="1">
    <source>
        <dbReference type="SAM" id="Phobius"/>
    </source>
</evidence>
<organism evidence="2">
    <name type="scientific">marine sediment metagenome</name>
    <dbReference type="NCBI Taxonomy" id="412755"/>
    <lineage>
        <taxon>unclassified sequences</taxon>
        <taxon>metagenomes</taxon>
        <taxon>ecological metagenomes</taxon>
    </lineage>
</organism>
<gene>
    <name evidence="2" type="ORF">LCGC14_2917230</name>
</gene>
<comment type="caution">
    <text evidence="2">The sequence shown here is derived from an EMBL/GenBank/DDBJ whole genome shotgun (WGS) entry which is preliminary data.</text>
</comment>
<protein>
    <submittedName>
        <fullName evidence="2">Uncharacterized protein</fullName>
    </submittedName>
</protein>
<sequence>MGRFMERLLQAAPEELVVLLAVLAALTAAVIYVLGLIRAKAAQQE</sequence>
<reference evidence="2" key="1">
    <citation type="journal article" date="2015" name="Nature">
        <title>Complex archaea that bridge the gap between prokaryotes and eukaryotes.</title>
        <authorList>
            <person name="Spang A."/>
            <person name="Saw J.H."/>
            <person name="Jorgensen S.L."/>
            <person name="Zaremba-Niedzwiedzka K."/>
            <person name="Martijn J."/>
            <person name="Lind A.E."/>
            <person name="van Eijk R."/>
            <person name="Schleper C."/>
            <person name="Guy L."/>
            <person name="Ettema T.J."/>
        </authorList>
    </citation>
    <scope>NUCLEOTIDE SEQUENCE</scope>
</reference>